<sequence length="175" mass="18726">MKWIPVFRLALLAFVLVQAAYFVMAWLVPHGVVLAGVQMVVTPKWLAADAVAALAPGRLAAGMLVNAPVVLLTAYAAWRLDALLRALQQGALFAAATIGHLRAFAGAALGAMAWSVLDTLLRGLAWRAFFGIDGRVNIGVSSEELLAMLVCLLFFVIAGLMHEGRRLAEENEGFI</sequence>
<protein>
    <submittedName>
        <fullName evidence="2">DUF2975 domain-containing protein</fullName>
    </submittedName>
</protein>
<dbReference type="AlphaFoldDB" id="A0A6L6QLZ8"/>
<evidence type="ECO:0000313" key="2">
    <source>
        <dbReference type="EMBL" id="MTW13181.1"/>
    </source>
</evidence>
<gene>
    <name evidence="2" type="ORF">GM658_21480</name>
</gene>
<dbReference type="RefSeq" id="WP_155456099.1">
    <property type="nucleotide sequence ID" value="NZ_WNKX01000019.1"/>
</dbReference>
<feature type="transmembrane region" description="Helical" evidence="1">
    <location>
        <begin position="145"/>
        <end position="161"/>
    </location>
</feature>
<dbReference type="OrthoDB" id="6064805at2"/>
<feature type="transmembrane region" description="Helical" evidence="1">
    <location>
        <begin position="90"/>
        <end position="117"/>
    </location>
</feature>
<accession>A0A6L6QLZ8</accession>
<dbReference type="Proteomes" id="UP000472320">
    <property type="component" value="Unassembled WGS sequence"/>
</dbReference>
<name>A0A6L6QLZ8_9BURK</name>
<keyword evidence="1" id="KW-0812">Transmembrane</keyword>
<keyword evidence="1" id="KW-0472">Membrane</keyword>
<keyword evidence="3" id="KW-1185">Reference proteome</keyword>
<feature type="transmembrane region" description="Helical" evidence="1">
    <location>
        <begin position="59"/>
        <end position="78"/>
    </location>
</feature>
<proteinExistence type="predicted"/>
<dbReference type="EMBL" id="WNKX01000019">
    <property type="protein sequence ID" value="MTW13181.1"/>
    <property type="molecule type" value="Genomic_DNA"/>
</dbReference>
<keyword evidence="1" id="KW-1133">Transmembrane helix</keyword>
<organism evidence="2 3">
    <name type="scientific">Massilia eburnea</name>
    <dbReference type="NCBI Taxonomy" id="1776165"/>
    <lineage>
        <taxon>Bacteria</taxon>
        <taxon>Pseudomonadati</taxon>
        <taxon>Pseudomonadota</taxon>
        <taxon>Betaproteobacteria</taxon>
        <taxon>Burkholderiales</taxon>
        <taxon>Oxalobacteraceae</taxon>
        <taxon>Telluria group</taxon>
        <taxon>Massilia</taxon>
    </lineage>
</organism>
<reference evidence="2 3" key="1">
    <citation type="submission" date="2019-11" db="EMBL/GenBank/DDBJ databases">
        <title>Type strains purchased from KCTC, JCM and DSMZ.</title>
        <authorList>
            <person name="Lu H."/>
        </authorList>
    </citation>
    <scope>NUCLEOTIDE SEQUENCE [LARGE SCALE GENOMIC DNA]</scope>
    <source>
        <strain evidence="2 3">JCM 31587</strain>
    </source>
</reference>
<evidence type="ECO:0000313" key="3">
    <source>
        <dbReference type="Proteomes" id="UP000472320"/>
    </source>
</evidence>
<evidence type="ECO:0000256" key="1">
    <source>
        <dbReference type="SAM" id="Phobius"/>
    </source>
</evidence>
<comment type="caution">
    <text evidence="2">The sequence shown here is derived from an EMBL/GenBank/DDBJ whole genome shotgun (WGS) entry which is preliminary data.</text>
</comment>